<accession>A0A9N9MMN8</accession>
<dbReference type="Pfam" id="PF16009">
    <property type="entry name" value="DUF4779"/>
    <property type="match status" value="1"/>
</dbReference>
<sequence length="350" mass="39193">MFVLWCLVLPTIVHSMEKTSMFVKRSQVSDQAMSGSGYSYDVDDGKPQEYSFELADGEDALKILKELGYDPFESQRYAEEHPPLPLEQYTKEYLKVADEKPIAFGINGGNYQIPPTGYPHLNSYSKFKTYPVHSYPYAPGYDHASKKKFLNSVGKIYNDYSTAKHGDKVDTGYKTVDTFSKGLKGKYDNQDSKSFYDQNGGNKHSIYDNAGKYNVNDAAGKTSLGGSFGQKDSHNKGSKTTGFHKVYHKDDFNKQHKFYDKADKKGYFDKHGNFETKNDKVEGHYAKGASQDKGYEGEKYGTKDIVDNGKFDEIAKGFKKASGDEGFNQDYAGYSEKSGKDSGSQSGYSI</sequence>
<dbReference type="Proteomes" id="UP001152799">
    <property type="component" value="Chromosome 4"/>
</dbReference>
<dbReference type="InterPro" id="IPR031959">
    <property type="entry name" value="DUF4779"/>
</dbReference>
<evidence type="ECO:0000256" key="2">
    <source>
        <dbReference type="SAM" id="SignalP"/>
    </source>
</evidence>
<evidence type="ECO:0000256" key="1">
    <source>
        <dbReference type="SAM" id="MobiDB-lite"/>
    </source>
</evidence>
<keyword evidence="2" id="KW-0732">Signal</keyword>
<feature type="region of interest" description="Disordered" evidence="1">
    <location>
        <begin position="321"/>
        <end position="350"/>
    </location>
</feature>
<dbReference type="AlphaFoldDB" id="A0A9N9MMN8"/>
<organism evidence="3 4">
    <name type="scientific">Ceutorhynchus assimilis</name>
    <name type="common">cabbage seed weevil</name>
    <dbReference type="NCBI Taxonomy" id="467358"/>
    <lineage>
        <taxon>Eukaryota</taxon>
        <taxon>Metazoa</taxon>
        <taxon>Ecdysozoa</taxon>
        <taxon>Arthropoda</taxon>
        <taxon>Hexapoda</taxon>
        <taxon>Insecta</taxon>
        <taxon>Pterygota</taxon>
        <taxon>Neoptera</taxon>
        <taxon>Endopterygota</taxon>
        <taxon>Coleoptera</taxon>
        <taxon>Polyphaga</taxon>
        <taxon>Cucujiformia</taxon>
        <taxon>Curculionidae</taxon>
        <taxon>Ceutorhynchinae</taxon>
        <taxon>Ceutorhynchus</taxon>
    </lineage>
</organism>
<reference evidence="3" key="1">
    <citation type="submission" date="2022-01" db="EMBL/GenBank/DDBJ databases">
        <authorList>
            <person name="King R."/>
        </authorList>
    </citation>
    <scope>NUCLEOTIDE SEQUENCE</scope>
</reference>
<protein>
    <submittedName>
        <fullName evidence="3">Uncharacterized protein</fullName>
    </submittedName>
</protein>
<dbReference type="EMBL" id="OU892280">
    <property type="protein sequence ID" value="CAG9767810.1"/>
    <property type="molecule type" value="Genomic_DNA"/>
</dbReference>
<evidence type="ECO:0000313" key="4">
    <source>
        <dbReference type="Proteomes" id="UP001152799"/>
    </source>
</evidence>
<feature type="compositionally biased region" description="Polar residues" evidence="1">
    <location>
        <begin position="341"/>
        <end position="350"/>
    </location>
</feature>
<gene>
    <name evidence="3" type="ORF">CEUTPL_LOCUS8366</name>
</gene>
<feature type="signal peptide" evidence="2">
    <location>
        <begin position="1"/>
        <end position="15"/>
    </location>
</feature>
<proteinExistence type="predicted"/>
<keyword evidence="4" id="KW-1185">Reference proteome</keyword>
<dbReference type="OrthoDB" id="6432502at2759"/>
<feature type="chain" id="PRO_5040192767" evidence="2">
    <location>
        <begin position="16"/>
        <end position="350"/>
    </location>
</feature>
<evidence type="ECO:0000313" key="3">
    <source>
        <dbReference type="EMBL" id="CAG9767810.1"/>
    </source>
</evidence>
<name>A0A9N9MMN8_9CUCU</name>